<dbReference type="Pfam" id="PF10431">
    <property type="entry name" value="ClpB_D2-small"/>
    <property type="match status" value="1"/>
</dbReference>
<protein>
    <recommendedName>
        <fullName evidence="12">Clp R domain-containing protein</fullName>
    </recommendedName>
</protein>
<dbReference type="InterPro" id="IPR003959">
    <property type="entry name" value="ATPase_AAA_core"/>
</dbReference>
<dbReference type="FunFam" id="3.40.50.300:FF:000010">
    <property type="entry name" value="Chaperone clpB 1, putative"/>
    <property type="match status" value="1"/>
</dbReference>
<dbReference type="InterPro" id="IPR004176">
    <property type="entry name" value="Clp_R_N"/>
</dbReference>
<dbReference type="SUPFAM" id="SSF52540">
    <property type="entry name" value="P-loop containing nucleoside triphosphate hydrolases"/>
    <property type="match status" value="2"/>
</dbReference>
<dbReference type="FunFam" id="3.40.50.300:FF:000025">
    <property type="entry name" value="ATP-dependent Clp protease subunit"/>
    <property type="match status" value="1"/>
</dbReference>
<dbReference type="GO" id="GO:0034605">
    <property type="term" value="P:cellular response to heat"/>
    <property type="evidence" value="ECO:0007669"/>
    <property type="project" value="TreeGrafter"/>
</dbReference>
<dbReference type="InterPro" id="IPR041546">
    <property type="entry name" value="ClpA/ClpB_AAA_lid"/>
</dbReference>
<name>H3NJY3_9LACT</name>
<dbReference type="GO" id="GO:0005737">
    <property type="term" value="C:cytoplasm"/>
    <property type="evidence" value="ECO:0007669"/>
    <property type="project" value="UniProtKB-SubCell"/>
</dbReference>
<keyword evidence="14" id="KW-1185">Reference proteome</keyword>
<dbReference type="PANTHER" id="PTHR11638">
    <property type="entry name" value="ATP-DEPENDENT CLP PROTEASE"/>
    <property type="match status" value="1"/>
</dbReference>
<dbReference type="InterPro" id="IPR001270">
    <property type="entry name" value="ClpA/B"/>
</dbReference>
<evidence type="ECO:0000256" key="5">
    <source>
        <dbReference type="ARBA" id="ARBA00022840"/>
    </source>
</evidence>
<dbReference type="RefSeq" id="WP_006309355.1">
    <property type="nucleotide sequence ID" value="NZ_JH601133.1"/>
</dbReference>
<dbReference type="SMART" id="SM01086">
    <property type="entry name" value="ClpB_D2-small"/>
    <property type="match status" value="1"/>
</dbReference>
<dbReference type="InterPro" id="IPR003593">
    <property type="entry name" value="AAA+_ATPase"/>
</dbReference>
<comment type="subunit">
    <text evidence="9">Homohexamer. The oligomerization is ATP-dependent.</text>
</comment>
<dbReference type="CDD" id="cd00009">
    <property type="entry name" value="AAA"/>
    <property type="match status" value="1"/>
</dbReference>
<keyword evidence="5" id="KW-0067">ATP-binding</keyword>
<dbReference type="PRINTS" id="PR00300">
    <property type="entry name" value="CLPPROTEASEA"/>
</dbReference>
<keyword evidence="4" id="KW-0547">Nucleotide-binding</keyword>
<sequence>METKYSARAGMVIKEAKDLAILHNNPQIEDLHVHLALLQQNHSPLDQVFEYFAIDKASYQKKIQAAVERLSSNPGLSNLYYSRDYQRLLLQAKEVAKELYHTSISTLHLFLALLRLEGSTSYHFLQKNGFDYQATYDYILELSQTHNLNERYPQGLAEVLKQYGSDLTEAARQGQIDPVVGMDDEINRVIQVLSRRIKNNPVIVGEPGVGKTAVVEGLAHRIVNQDVPESLRHRMIFSLRLSDVIAGSKLRGEFEEKLREILDIVANANHQIILFIDELHTVVGMGGGSGGVDTSNILKPLLARGQINVIGATTHAEYARYIQKDGALERRFQKIIVQEPSVSDTISILRGIKSKYEAYHGLRIKDEALVACAKLSDRYITGRRLPDKAIDVMDEACSMVRTEIDAMPVELDDLKRRILQLQVEKVRLKEEDSTNPEVAQLQAEIEELTDQFEADKANWQSEKRAMKKLQKIQDQIDQLERQTSQAQQEDDFEEIVNYSHVKIPKLRAQAQELLSRPYRYNLIEEVNRQHICEIISKSSGIPVMDLNQDEVAQLLNLDQRLREKVIGQEAAIHQVAGSILRAKVGLKAVNKPIASFLFLGPTGVGKTYLAKVLASELYQGPEALIRLDMSEYMEKNSVTKLIGAPPGYIGYEEGGQLTERILNQPYSIILFDEIEKAHPQIFNLLLQILDEGQITDNKGRRVDFANTLILLTSNVAGESVGQEDHLEDQLLETFRPEFLNRLTGIIPFRRLTKSAIRQIIDLHLEETVQLLADRQLSIELSPASVEAIMAGSDYLAYGSREVVRLIHNEIETLLAVAILQGQVKDRAQILVDYNDQQQFYIAAID</sequence>
<dbReference type="InterPro" id="IPR019489">
    <property type="entry name" value="Clp_ATPase_C"/>
</dbReference>
<reference evidence="13 14" key="1">
    <citation type="submission" date="2012-01" db="EMBL/GenBank/DDBJ databases">
        <title>The Genome Sequence of Facklamia languida CCUG 37842.</title>
        <authorList>
            <consortium name="The Broad Institute Genome Sequencing Platform"/>
            <person name="Earl A."/>
            <person name="Ward D."/>
            <person name="Feldgarden M."/>
            <person name="Gevers D."/>
            <person name="Huys G."/>
            <person name="Young S.K."/>
            <person name="Zeng Q."/>
            <person name="Gargeya S."/>
            <person name="Fitzgerald M."/>
            <person name="Haas B."/>
            <person name="Abouelleil A."/>
            <person name="Alvarado L."/>
            <person name="Arachchi H.M."/>
            <person name="Berlin A."/>
            <person name="Chapman S.B."/>
            <person name="Gearin G."/>
            <person name="Goldberg J."/>
            <person name="Griggs A."/>
            <person name="Gujja S."/>
            <person name="Hansen M."/>
            <person name="Heiman D."/>
            <person name="Howarth C."/>
            <person name="Larimer J."/>
            <person name="Lui A."/>
            <person name="MacDonald P.J.P."/>
            <person name="McCowen C."/>
            <person name="Montmayeur A."/>
            <person name="Murphy C."/>
            <person name="Neiman D."/>
            <person name="Pearson M."/>
            <person name="Priest M."/>
            <person name="Roberts A."/>
            <person name="Saif S."/>
            <person name="Shea T."/>
            <person name="Sisk P."/>
            <person name="Stolte C."/>
            <person name="Sykes S."/>
            <person name="Wortman J."/>
            <person name="Nusbaum C."/>
            <person name="Birren B."/>
        </authorList>
    </citation>
    <scope>NUCLEOTIDE SEQUENCE [LARGE SCALE GENOMIC DNA]</scope>
    <source>
        <strain evidence="13 14">CCUG 37842</strain>
    </source>
</reference>
<feature type="coiled-coil region" evidence="11">
    <location>
        <begin position="411"/>
        <end position="489"/>
    </location>
</feature>
<organism evidence="13 14">
    <name type="scientific">Facklamia languida CCUG 37842</name>
    <dbReference type="NCBI Taxonomy" id="883113"/>
    <lineage>
        <taxon>Bacteria</taxon>
        <taxon>Bacillati</taxon>
        <taxon>Bacillota</taxon>
        <taxon>Bacilli</taxon>
        <taxon>Lactobacillales</taxon>
        <taxon>Aerococcaceae</taxon>
        <taxon>Facklamia</taxon>
    </lineage>
</organism>
<dbReference type="Gene3D" id="3.40.50.300">
    <property type="entry name" value="P-loop containing nucleotide triphosphate hydrolases"/>
    <property type="match status" value="3"/>
</dbReference>
<dbReference type="SUPFAM" id="SSF81923">
    <property type="entry name" value="Double Clp-N motif"/>
    <property type="match status" value="1"/>
</dbReference>
<evidence type="ECO:0000256" key="7">
    <source>
        <dbReference type="ARBA" id="ARBA00023186"/>
    </source>
</evidence>
<comment type="subcellular location">
    <subcellularLocation>
        <location evidence="1">Cytoplasm</location>
    </subcellularLocation>
</comment>
<evidence type="ECO:0000256" key="10">
    <source>
        <dbReference type="PROSITE-ProRule" id="PRU01251"/>
    </source>
</evidence>
<keyword evidence="3 10" id="KW-0677">Repeat</keyword>
<dbReference type="AlphaFoldDB" id="H3NJY3"/>
<proteinExistence type="inferred from homology"/>
<comment type="similarity">
    <text evidence="2">Belongs to the ClpA/ClpB family.</text>
</comment>
<evidence type="ECO:0000256" key="6">
    <source>
        <dbReference type="ARBA" id="ARBA00023054"/>
    </source>
</evidence>
<feature type="domain" description="Clp R" evidence="12">
    <location>
        <begin position="1"/>
        <end position="145"/>
    </location>
</feature>
<dbReference type="Gene3D" id="1.10.1780.10">
    <property type="entry name" value="Clp, N-terminal domain"/>
    <property type="match status" value="1"/>
</dbReference>
<evidence type="ECO:0000256" key="1">
    <source>
        <dbReference type="ARBA" id="ARBA00004496"/>
    </source>
</evidence>
<evidence type="ECO:0000259" key="12">
    <source>
        <dbReference type="PROSITE" id="PS51903"/>
    </source>
</evidence>
<dbReference type="HOGENOM" id="CLU_005070_4_1_9"/>
<comment type="function">
    <text evidence="8">Part of a stress-induced multi-chaperone system, it is involved in the recovery of the cell from heat-induced damage, in cooperation with DnaK, DnaJ and GrpE. Acts before DnaK, in the processing of protein aggregates. Protein binding stimulates the ATPase activity; ATP hydrolysis unfolds the denatured protein aggregates, which probably helps expose new hydrophobic binding sites on the surface of ClpB-bound aggregates, contributing to the solubilization and refolding of denatured protein aggregates by DnaK.</text>
</comment>
<keyword evidence="6 11" id="KW-0175">Coiled coil</keyword>
<dbReference type="InterPro" id="IPR028299">
    <property type="entry name" value="ClpA/B_CS2"/>
</dbReference>
<evidence type="ECO:0000256" key="2">
    <source>
        <dbReference type="ARBA" id="ARBA00008675"/>
    </source>
</evidence>
<dbReference type="PATRIC" id="fig|883113.3.peg.1167"/>
<dbReference type="PROSITE" id="PS00871">
    <property type="entry name" value="CLPAB_2"/>
    <property type="match status" value="1"/>
</dbReference>
<dbReference type="EMBL" id="AGEG01000014">
    <property type="protein sequence ID" value="EHR36500.1"/>
    <property type="molecule type" value="Genomic_DNA"/>
</dbReference>
<dbReference type="PANTHER" id="PTHR11638:SF18">
    <property type="entry name" value="HEAT SHOCK PROTEIN 104"/>
    <property type="match status" value="1"/>
</dbReference>
<evidence type="ECO:0000256" key="3">
    <source>
        <dbReference type="ARBA" id="ARBA00022737"/>
    </source>
</evidence>
<dbReference type="Pfam" id="PF00004">
    <property type="entry name" value="AAA"/>
    <property type="match status" value="1"/>
</dbReference>
<evidence type="ECO:0000313" key="13">
    <source>
        <dbReference type="EMBL" id="EHR36500.1"/>
    </source>
</evidence>
<dbReference type="FunFam" id="3.40.50.300:FF:000120">
    <property type="entry name" value="ATP-dependent chaperone ClpB"/>
    <property type="match status" value="1"/>
</dbReference>
<dbReference type="OrthoDB" id="9803641at2"/>
<dbReference type="PROSITE" id="PS51903">
    <property type="entry name" value="CLP_R"/>
    <property type="match status" value="1"/>
</dbReference>
<dbReference type="Gene3D" id="1.10.8.60">
    <property type="match status" value="1"/>
</dbReference>
<dbReference type="GO" id="GO:0005524">
    <property type="term" value="F:ATP binding"/>
    <property type="evidence" value="ECO:0007669"/>
    <property type="project" value="UniProtKB-KW"/>
</dbReference>
<evidence type="ECO:0000256" key="11">
    <source>
        <dbReference type="SAM" id="Coils"/>
    </source>
</evidence>
<comment type="caution">
    <text evidence="13">The sequence shown here is derived from an EMBL/GenBank/DDBJ whole genome shotgun (WGS) entry which is preliminary data.</text>
</comment>
<dbReference type="InterPro" id="IPR036628">
    <property type="entry name" value="Clp_N_dom_sf"/>
</dbReference>
<dbReference type="InterPro" id="IPR027417">
    <property type="entry name" value="P-loop_NTPase"/>
</dbReference>
<evidence type="ECO:0000313" key="14">
    <source>
        <dbReference type="Proteomes" id="UP000006190"/>
    </source>
</evidence>
<evidence type="ECO:0000256" key="9">
    <source>
        <dbReference type="ARBA" id="ARBA00026057"/>
    </source>
</evidence>
<dbReference type="GO" id="GO:0016887">
    <property type="term" value="F:ATP hydrolysis activity"/>
    <property type="evidence" value="ECO:0007669"/>
    <property type="project" value="InterPro"/>
</dbReference>
<dbReference type="Pfam" id="PF07724">
    <property type="entry name" value="AAA_2"/>
    <property type="match status" value="1"/>
</dbReference>
<dbReference type="Pfam" id="PF17871">
    <property type="entry name" value="AAA_lid_9"/>
    <property type="match status" value="1"/>
</dbReference>
<dbReference type="InterPro" id="IPR050130">
    <property type="entry name" value="ClpA_ClpB"/>
</dbReference>
<evidence type="ECO:0000256" key="8">
    <source>
        <dbReference type="ARBA" id="ARBA00025613"/>
    </source>
</evidence>
<dbReference type="CDD" id="cd19499">
    <property type="entry name" value="RecA-like_ClpB_Hsp104-like"/>
    <property type="match status" value="1"/>
</dbReference>
<evidence type="ECO:0000256" key="4">
    <source>
        <dbReference type="ARBA" id="ARBA00022741"/>
    </source>
</evidence>
<dbReference type="SMART" id="SM00382">
    <property type="entry name" value="AAA"/>
    <property type="match status" value="2"/>
</dbReference>
<gene>
    <name evidence="13" type="ORF">HMPREF9708_01172</name>
</gene>
<keyword evidence="7" id="KW-0143">Chaperone</keyword>
<accession>H3NJY3</accession>
<dbReference type="Proteomes" id="UP000006190">
    <property type="component" value="Unassembled WGS sequence"/>
</dbReference>
<dbReference type="eggNOG" id="COG0542">
    <property type="taxonomic scope" value="Bacteria"/>
</dbReference>
<dbReference type="Pfam" id="PF02861">
    <property type="entry name" value="Clp_N"/>
    <property type="match status" value="1"/>
</dbReference>
<dbReference type="STRING" id="883113.HMPREF9708_01172"/>